<accession>A0A7R9FB62</accession>
<name>A0A7R9FB62_9NEOP</name>
<sequence>MSEANDPISGLNTTAPQSCYKTTLSSTDLSVQLASYCESSLSPSDLLLRITELEPLTLQATLRNLKPAPSRVVSESTISILQALVSHGADVNCRDRRKQTGLMKAVLSGRQDAVKLLVDTGVDLHSHNVYSNTSLDMAIGRGFKDITLLLAEHRRESHEGSRKKSSVAIGLL</sequence>
<evidence type="ECO:0000313" key="4">
    <source>
        <dbReference type="EMBL" id="CAD7450330.1"/>
    </source>
</evidence>
<dbReference type="InterPro" id="IPR002110">
    <property type="entry name" value="Ankyrin_rpt"/>
</dbReference>
<dbReference type="Pfam" id="PF12796">
    <property type="entry name" value="Ank_2"/>
    <property type="match status" value="1"/>
</dbReference>
<dbReference type="InterPro" id="IPR050776">
    <property type="entry name" value="Ank_Repeat/CDKN_Inhibitor"/>
</dbReference>
<dbReference type="EMBL" id="OD574671">
    <property type="protein sequence ID" value="CAD7450330.1"/>
    <property type="molecule type" value="Genomic_DNA"/>
</dbReference>
<evidence type="ECO:0000256" key="1">
    <source>
        <dbReference type="ARBA" id="ARBA00022737"/>
    </source>
</evidence>
<evidence type="ECO:0000256" key="2">
    <source>
        <dbReference type="ARBA" id="ARBA00023043"/>
    </source>
</evidence>
<keyword evidence="2 3" id="KW-0040">ANK repeat</keyword>
<evidence type="ECO:0000256" key="3">
    <source>
        <dbReference type="PROSITE-ProRule" id="PRU00023"/>
    </source>
</evidence>
<dbReference type="GO" id="GO:0005634">
    <property type="term" value="C:nucleus"/>
    <property type="evidence" value="ECO:0007669"/>
    <property type="project" value="TreeGrafter"/>
</dbReference>
<proteinExistence type="predicted"/>
<dbReference type="InterPro" id="IPR036770">
    <property type="entry name" value="Ankyrin_rpt-contain_sf"/>
</dbReference>
<reference evidence="4" key="1">
    <citation type="submission" date="2020-11" db="EMBL/GenBank/DDBJ databases">
        <authorList>
            <person name="Tran Van P."/>
        </authorList>
    </citation>
    <scope>NUCLEOTIDE SEQUENCE</scope>
</reference>
<dbReference type="AlphaFoldDB" id="A0A7R9FB62"/>
<keyword evidence="1" id="KW-0677">Repeat</keyword>
<protein>
    <submittedName>
        <fullName evidence="4">Uncharacterized protein</fullName>
    </submittedName>
</protein>
<organism evidence="4">
    <name type="scientific">Timema bartmani</name>
    <dbReference type="NCBI Taxonomy" id="61472"/>
    <lineage>
        <taxon>Eukaryota</taxon>
        <taxon>Metazoa</taxon>
        <taxon>Ecdysozoa</taxon>
        <taxon>Arthropoda</taxon>
        <taxon>Hexapoda</taxon>
        <taxon>Insecta</taxon>
        <taxon>Pterygota</taxon>
        <taxon>Neoptera</taxon>
        <taxon>Polyneoptera</taxon>
        <taxon>Phasmatodea</taxon>
        <taxon>Timematodea</taxon>
        <taxon>Timematoidea</taxon>
        <taxon>Timematidae</taxon>
        <taxon>Timema</taxon>
    </lineage>
</organism>
<dbReference type="PANTHER" id="PTHR24201">
    <property type="entry name" value="ANK_REP_REGION DOMAIN-CONTAINING PROTEIN"/>
    <property type="match status" value="1"/>
</dbReference>
<dbReference type="PANTHER" id="PTHR24201:SF2">
    <property type="entry name" value="ANKYRIN REPEAT DOMAIN-CONTAINING PROTEIN 42"/>
    <property type="match status" value="1"/>
</dbReference>
<gene>
    <name evidence="4" type="ORF">TBIB3V08_LOCUS12600</name>
</gene>
<dbReference type="SMART" id="SM00248">
    <property type="entry name" value="ANK"/>
    <property type="match status" value="3"/>
</dbReference>
<dbReference type="Gene3D" id="1.25.40.20">
    <property type="entry name" value="Ankyrin repeat-containing domain"/>
    <property type="match status" value="1"/>
</dbReference>
<dbReference type="PROSITE" id="PS50088">
    <property type="entry name" value="ANK_REPEAT"/>
    <property type="match status" value="1"/>
</dbReference>
<feature type="repeat" description="ANK" evidence="3">
    <location>
        <begin position="97"/>
        <end position="129"/>
    </location>
</feature>
<dbReference type="SUPFAM" id="SSF48403">
    <property type="entry name" value="Ankyrin repeat"/>
    <property type="match status" value="1"/>
</dbReference>